<evidence type="ECO:0000313" key="10">
    <source>
        <dbReference type="Proteomes" id="UP001596097"/>
    </source>
</evidence>
<keyword evidence="6" id="KW-1278">Translocase</keyword>
<dbReference type="PANTHER" id="PTHR42788:SF18">
    <property type="entry name" value="TAURINE IMPORT ATP-BINDING PROTEIN TAUB"/>
    <property type="match status" value="1"/>
</dbReference>
<evidence type="ECO:0000259" key="8">
    <source>
        <dbReference type="PROSITE" id="PS50893"/>
    </source>
</evidence>
<dbReference type="Proteomes" id="UP001596097">
    <property type="component" value="Unassembled WGS sequence"/>
</dbReference>
<keyword evidence="5 9" id="KW-0067">ATP-binding</keyword>
<dbReference type="InterPro" id="IPR003439">
    <property type="entry name" value="ABC_transporter-like_ATP-bd"/>
</dbReference>
<evidence type="ECO:0000256" key="4">
    <source>
        <dbReference type="ARBA" id="ARBA00022741"/>
    </source>
</evidence>
<evidence type="ECO:0000256" key="1">
    <source>
        <dbReference type="ARBA" id="ARBA00022448"/>
    </source>
</evidence>
<evidence type="ECO:0000256" key="6">
    <source>
        <dbReference type="ARBA" id="ARBA00022967"/>
    </source>
</evidence>
<dbReference type="RefSeq" id="WP_205602745.1">
    <property type="nucleotide sequence ID" value="NZ_JBHSQL010000008.1"/>
</dbReference>
<dbReference type="EMBL" id="JBHSQL010000008">
    <property type="protein sequence ID" value="MFC6150202.1"/>
    <property type="molecule type" value="Genomic_DNA"/>
</dbReference>
<evidence type="ECO:0000256" key="3">
    <source>
        <dbReference type="ARBA" id="ARBA00022519"/>
    </source>
</evidence>
<keyword evidence="7" id="KW-0472">Membrane</keyword>
<keyword evidence="4" id="KW-0547">Nucleotide-binding</keyword>
<organism evidence="9 10">
    <name type="scientific">Mumia xiangluensis</name>
    <dbReference type="NCBI Taxonomy" id="1678900"/>
    <lineage>
        <taxon>Bacteria</taxon>
        <taxon>Bacillati</taxon>
        <taxon>Actinomycetota</taxon>
        <taxon>Actinomycetes</taxon>
        <taxon>Propionibacteriales</taxon>
        <taxon>Nocardioidaceae</taxon>
        <taxon>Mumia</taxon>
    </lineage>
</organism>
<keyword evidence="10" id="KW-1185">Reference proteome</keyword>
<dbReference type="Pfam" id="PF00005">
    <property type="entry name" value="ABC_tran"/>
    <property type="match status" value="1"/>
</dbReference>
<keyword evidence="3" id="KW-0997">Cell inner membrane</keyword>
<gene>
    <name evidence="9" type="ORF">ACFPYK_12435</name>
</gene>
<dbReference type="SUPFAM" id="SSF52540">
    <property type="entry name" value="P-loop containing nucleoside triphosphate hydrolases"/>
    <property type="match status" value="1"/>
</dbReference>
<evidence type="ECO:0000256" key="5">
    <source>
        <dbReference type="ARBA" id="ARBA00022840"/>
    </source>
</evidence>
<sequence>MTATSVRTHSGAVRVAGVEHVFGSRGAEVPALDRIDLTIEPGELVTLAGPSGCGKTTLLRLVAGFMRPTSGNISVGDREVRGPGAERGVVFQQPTLYPWLDVRGNVALGPKLRGVAKAERTARADTYLDLVGLTDFADRRPYELSGGMQQRTQIARVLANDPDIVLMDEPFGALDALTRERLQGELLSLWRATGKTVLFITHGVDEAVLLGTRVLVMSPRPGRIVLDEPAPFAAASADVDPKDLRASPEFAELTRRVREAIT</sequence>
<dbReference type="InterPro" id="IPR003593">
    <property type="entry name" value="AAA+_ATPase"/>
</dbReference>
<dbReference type="InterPro" id="IPR050166">
    <property type="entry name" value="ABC_transporter_ATP-bind"/>
</dbReference>
<keyword evidence="1" id="KW-0813">Transport</keyword>
<name>A0ABW1QL89_9ACTN</name>
<evidence type="ECO:0000256" key="2">
    <source>
        <dbReference type="ARBA" id="ARBA00022475"/>
    </source>
</evidence>
<dbReference type="Gene3D" id="3.40.50.300">
    <property type="entry name" value="P-loop containing nucleotide triphosphate hydrolases"/>
    <property type="match status" value="1"/>
</dbReference>
<dbReference type="PROSITE" id="PS50893">
    <property type="entry name" value="ABC_TRANSPORTER_2"/>
    <property type="match status" value="1"/>
</dbReference>
<comment type="caution">
    <text evidence="9">The sequence shown here is derived from an EMBL/GenBank/DDBJ whole genome shotgun (WGS) entry which is preliminary data.</text>
</comment>
<dbReference type="SMART" id="SM00382">
    <property type="entry name" value="AAA"/>
    <property type="match status" value="1"/>
</dbReference>
<dbReference type="PANTHER" id="PTHR42788">
    <property type="entry name" value="TAURINE IMPORT ATP-BINDING PROTEIN-RELATED"/>
    <property type="match status" value="1"/>
</dbReference>
<reference evidence="10" key="1">
    <citation type="journal article" date="2019" name="Int. J. Syst. Evol. Microbiol.">
        <title>The Global Catalogue of Microorganisms (GCM) 10K type strain sequencing project: providing services to taxonomists for standard genome sequencing and annotation.</title>
        <authorList>
            <consortium name="The Broad Institute Genomics Platform"/>
            <consortium name="The Broad Institute Genome Sequencing Center for Infectious Disease"/>
            <person name="Wu L."/>
            <person name="Ma J."/>
        </authorList>
    </citation>
    <scope>NUCLEOTIDE SEQUENCE [LARGE SCALE GENOMIC DNA]</scope>
    <source>
        <strain evidence="10">CGMCC 4.7198</strain>
    </source>
</reference>
<dbReference type="GO" id="GO:0005524">
    <property type="term" value="F:ATP binding"/>
    <property type="evidence" value="ECO:0007669"/>
    <property type="project" value="UniProtKB-KW"/>
</dbReference>
<proteinExistence type="predicted"/>
<dbReference type="CDD" id="cd03293">
    <property type="entry name" value="ABC_NrtD_SsuB_transporters"/>
    <property type="match status" value="1"/>
</dbReference>
<keyword evidence="2" id="KW-1003">Cell membrane</keyword>
<evidence type="ECO:0000313" key="9">
    <source>
        <dbReference type="EMBL" id="MFC6150202.1"/>
    </source>
</evidence>
<evidence type="ECO:0000256" key="7">
    <source>
        <dbReference type="ARBA" id="ARBA00023136"/>
    </source>
</evidence>
<feature type="domain" description="ABC transporter" evidence="8">
    <location>
        <begin position="13"/>
        <end position="244"/>
    </location>
</feature>
<protein>
    <submittedName>
        <fullName evidence="9">ABC transporter ATP-binding protein</fullName>
    </submittedName>
</protein>
<dbReference type="InterPro" id="IPR027417">
    <property type="entry name" value="P-loop_NTPase"/>
</dbReference>
<accession>A0ABW1QL89</accession>